<dbReference type="InterPro" id="IPR050600">
    <property type="entry name" value="SETD3_SETD6_MTase"/>
</dbReference>
<accession>A0ABD3MVY5</accession>
<sequence>MSLDNNVTHDNLSKWIISNGGTIHKSLALCTPDTVEDSSSSVSTNASKDYSHRGIFAKHSTIKKGDVLIRLPESLVLDGKDLPVQFGEKNASPWLRCIASLLQAWHIQGVTFKDKCNSDGKSYYLESLPETYDSLLNWKSWEIRHLLKGTTLGTIALSGISMDKDDNTAYNEQKEDSALEEHMYARFQSTVLPYLQHLKQQKGFFAEDVRIANTNTNNASNSNSSAKRPRIEITQDHLYNFFSQGCKCISTRAFHMQSLSSDGSSSYQGPYLLPYIDLLNHAPHTSPKHVTTLQRDPNDGSFVMVAERDIERSEEICHSYYSGAVDSDSNAKATSLNSAQLLQTFGFVDVNGAVERLQCMAKSSQASNIQMDNVTPAILTKQDICQACKAVSESSYPSSLGKSMEENGLLKEGWEHWELPLMGGKP</sequence>
<dbReference type="PROSITE" id="PS50280">
    <property type="entry name" value="SET"/>
    <property type="match status" value="1"/>
</dbReference>
<protein>
    <recommendedName>
        <fullName evidence="1">SET domain-containing protein</fullName>
    </recommendedName>
</protein>
<evidence type="ECO:0000313" key="2">
    <source>
        <dbReference type="EMBL" id="KAL3766101.1"/>
    </source>
</evidence>
<organism evidence="2 3">
    <name type="scientific">Cyclotella atomus</name>
    <dbReference type="NCBI Taxonomy" id="382360"/>
    <lineage>
        <taxon>Eukaryota</taxon>
        <taxon>Sar</taxon>
        <taxon>Stramenopiles</taxon>
        <taxon>Ochrophyta</taxon>
        <taxon>Bacillariophyta</taxon>
        <taxon>Coscinodiscophyceae</taxon>
        <taxon>Thalassiosirophycidae</taxon>
        <taxon>Stephanodiscales</taxon>
        <taxon>Stephanodiscaceae</taxon>
        <taxon>Cyclotella</taxon>
    </lineage>
</organism>
<keyword evidence="3" id="KW-1185">Reference proteome</keyword>
<dbReference type="AlphaFoldDB" id="A0ABD3MVY5"/>
<gene>
    <name evidence="2" type="ORF">ACHAWO_006129</name>
</gene>
<dbReference type="Gene3D" id="3.90.1410.10">
    <property type="entry name" value="set domain protein methyltransferase, domain 1"/>
    <property type="match status" value="1"/>
</dbReference>
<dbReference type="Proteomes" id="UP001530400">
    <property type="component" value="Unassembled WGS sequence"/>
</dbReference>
<dbReference type="EMBL" id="JALLPJ020001391">
    <property type="protein sequence ID" value="KAL3766101.1"/>
    <property type="molecule type" value="Genomic_DNA"/>
</dbReference>
<feature type="domain" description="SET" evidence="1">
    <location>
        <begin position="40"/>
        <end position="321"/>
    </location>
</feature>
<proteinExistence type="predicted"/>
<dbReference type="PANTHER" id="PTHR13271">
    <property type="entry name" value="UNCHARACTERIZED PUTATIVE METHYLTRANSFERASE"/>
    <property type="match status" value="1"/>
</dbReference>
<dbReference type="CDD" id="cd10527">
    <property type="entry name" value="SET_LSMT"/>
    <property type="match status" value="1"/>
</dbReference>
<reference evidence="2 3" key="1">
    <citation type="submission" date="2024-10" db="EMBL/GenBank/DDBJ databases">
        <title>Updated reference genomes for cyclostephanoid diatoms.</title>
        <authorList>
            <person name="Roberts W.R."/>
            <person name="Alverson A.J."/>
        </authorList>
    </citation>
    <scope>NUCLEOTIDE SEQUENCE [LARGE SCALE GENOMIC DNA]</scope>
    <source>
        <strain evidence="2 3">AJA010-31</strain>
    </source>
</reference>
<dbReference type="InterPro" id="IPR001214">
    <property type="entry name" value="SET_dom"/>
</dbReference>
<evidence type="ECO:0000259" key="1">
    <source>
        <dbReference type="PROSITE" id="PS50280"/>
    </source>
</evidence>
<evidence type="ECO:0000313" key="3">
    <source>
        <dbReference type="Proteomes" id="UP001530400"/>
    </source>
</evidence>
<name>A0ABD3MVY5_9STRA</name>
<dbReference type="SUPFAM" id="SSF82199">
    <property type="entry name" value="SET domain"/>
    <property type="match status" value="1"/>
</dbReference>
<dbReference type="PANTHER" id="PTHR13271:SF145">
    <property type="entry name" value="SET DOMAIN-CONTAINING PROTEIN"/>
    <property type="match status" value="1"/>
</dbReference>
<dbReference type="InterPro" id="IPR046341">
    <property type="entry name" value="SET_dom_sf"/>
</dbReference>
<comment type="caution">
    <text evidence="2">The sequence shown here is derived from an EMBL/GenBank/DDBJ whole genome shotgun (WGS) entry which is preliminary data.</text>
</comment>
<dbReference type="Pfam" id="PF00856">
    <property type="entry name" value="SET"/>
    <property type="match status" value="1"/>
</dbReference>